<dbReference type="EMBL" id="NQIK02000010">
    <property type="protein sequence ID" value="KAF7565661.1"/>
    <property type="molecule type" value="Genomic_DNA"/>
</dbReference>
<organism evidence="1 2">
    <name type="scientific">Pyrenophora tritici-repentis</name>
    <dbReference type="NCBI Taxonomy" id="45151"/>
    <lineage>
        <taxon>Eukaryota</taxon>
        <taxon>Fungi</taxon>
        <taxon>Dikarya</taxon>
        <taxon>Ascomycota</taxon>
        <taxon>Pezizomycotina</taxon>
        <taxon>Dothideomycetes</taxon>
        <taxon>Pleosporomycetidae</taxon>
        <taxon>Pleosporales</taxon>
        <taxon>Pleosporineae</taxon>
        <taxon>Pleosporaceae</taxon>
        <taxon>Pyrenophora</taxon>
    </lineage>
</organism>
<protein>
    <submittedName>
        <fullName evidence="1">Uncharacterized protein</fullName>
    </submittedName>
</protein>
<dbReference type="AlphaFoldDB" id="A0A2W1DJP6"/>
<gene>
    <name evidence="1" type="ORF">PtrM4_050950</name>
</gene>
<dbReference type="Proteomes" id="UP000245464">
    <property type="component" value="Chromosome 10"/>
</dbReference>
<accession>A0A2W1DJP6</accession>
<dbReference type="GeneID" id="90954994"/>
<reference evidence="1" key="1">
    <citation type="journal article" date="2018" name="BMC Genomics">
        <title>Comparative genomics of the wheat fungal pathogen Pyrenophora tritici-repentis reveals chromosomal variations and genome plasticity.</title>
        <authorList>
            <person name="Moolhuijzen P."/>
            <person name="See P.T."/>
            <person name="Hane J.K."/>
            <person name="Shi G."/>
            <person name="Liu Z."/>
            <person name="Oliver R.P."/>
            <person name="Moffat C.S."/>
        </authorList>
    </citation>
    <scope>NUCLEOTIDE SEQUENCE [LARGE SCALE GENOMIC DNA]</scope>
    <source>
        <strain evidence="1">M4</strain>
    </source>
</reference>
<evidence type="ECO:0000313" key="2">
    <source>
        <dbReference type="Proteomes" id="UP000245464"/>
    </source>
</evidence>
<dbReference type="RefSeq" id="XP_065959454.1">
    <property type="nucleotide sequence ID" value="XM_066104890.1"/>
</dbReference>
<comment type="caution">
    <text evidence="1">The sequence shown here is derived from an EMBL/GenBank/DDBJ whole genome shotgun (WGS) entry which is preliminary data.</text>
</comment>
<dbReference type="KEGG" id="ptrr:90954994"/>
<proteinExistence type="predicted"/>
<evidence type="ECO:0000313" key="1">
    <source>
        <dbReference type="EMBL" id="KAF7565661.1"/>
    </source>
</evidence>
<sequence>MLRFDKVELKILCVRSPAELLNGGPGRLNDTLKLGLGVILAGLDVLIGIDVVSLKNGVRSAPEFVKGGPVEDAIRLEVDVTLTGGKVPLVTGVLSLKNGVQSAPVFVKGGPVDDEFRFGVGDALGVVELATEIELSKKDVRGASVLENRGPVEDVASKFDVVETETVGFDGVSDEEFKFRLDVGLERGGRMPSPPVENVAAVLA</sequence>
<name>A0A2W1DJP6_9PLEO</name>